<dbReference type="RefSeq" id="WP_130145581.1">
    <property type="nucleotide sequence ID" value="NZ_SGSU01000009.1"/>
</dbReference>
<dbReference type="STRING" id="202951.GCA_001485025_00545"/>
<organism evidence="1 2">
    <name type="scientific">Acinetobacter bouvetii</name>
    <dbReference type="NCBI Taxonomy" id="202951"/>
    <lineage>
        <taxon>Bacteria</taxon>
        <taxon>Pseudomonadati</taxon>
        <taxon>Pseudomonadota</taxon>
        <taxon>Gammaproteobacteria</taxon>
        <taxon>Moraxellales</taxon>
        <taxon>Moraxellaceae</taxon>
        <taxon>Acinetobacter</taxon>
    </lineage>
</organism>
<proteinExistence type="predicted"/>
<dbReference type="Proteomes" id="UP000293483">
    <property type="component" value="Unassembled WGS sequence"/>
</dbReference>
<gene>
    <name evidence="1" type="ORF">EXE25_08870</name>
</gene>
<name>A0A4Q7AXC9_9GAMM</name>
<accession>A0A4Q7AXC9</accession>
<reference evidence="1 2" key="1">
    <citation type="submission" date="2019-02" db="EMBL/GenBank/DDBJ databases">
        <title>The Batch Genome Submission of Acinetobacter spp. strains.</title>
        <authorList>
            <person name="Qin J."/>
            <person name="Hu Y."/>
            <person name="Ye H."/>
            <person name="Wei L."/>
            <person name="Feng Y."/>
            <person name="Zong Z."/>
        </authorList>
    </citation>
    <scope>NUCLEOTIDE SEQUENCE [LARGE SCALE GENOMIC DNA]</scope>
    <source>
        <strain evidence="1 2">WCHABo060081</strain>
    </source>
</reference>
<comment type="caution">
    <text evidence="1">The sequence shown here is derived from an EMBL/GenBank/DDBJ whole genome shotgun (WGS) entry which is preliminary data.</text>
</comment>
<sequence length="77" mass="8996">MKTTVKYVVLKSLDYQLGTPLFQEELNADSQYFDQIPAEITYQNHKFKVKSKELKRLYLAEELEETQTIIVKVVAAQ</sequence>
<evidence type="ECO:0000313" key="1">
    <source>
        <dbReference type="EMBL" id="RZG66795.1"/>
    </source>
</evidence>
<dbReference type="EMBL" id="SGSU01000009">
    <property type="protein sequence ID" value="RZG66795.1"/>
    <property type="molecule type" value="Genomic_DNA"/>
</dbReference>
<dbReference type="AlphaFoldDB" id="A0A4Q7AXC9"/>
<evidence type="ECO:0000313" key="2">
    <source>
        <dbReference type="Proteomes" id="UP000293483"/>
    </source>
</evidence>
<protein>
    <submittedName>
        <fullName evidence="1">Uncharacterized protein</fullName>
    </submittedName>
</protein>